<feature type="region of interest" description="Disordered" evidence="1">
    <location>
        <begin position="1"/>
        <end position="39"/>
    </location>
</feature>
<dbReference type="Proteomes" id="UP001519460">
    <property type="component" value="Unassembled WGS sequence"/>
</dbReference>
<gene>
    <name evidence="2" type="ORF">BaRGS_00014939</name>
</gene>
<keyword evidence="3" id="KW-1185">Reference proteome</keyword>
<name>A0ABD0L3A2_9CAEN</name>
<dbReference type="EMBL" id="JACVVK020000089">
    <property type="protein sequence ID" value="KAK7493798.1"/>
    <property type="molecule type" value="Genomic_DNA"/>
</dbReference>
<sequence length="67" mass="7687">MARDQKRVRNRHPDQNLYTDGLLQNHSYGGQRTPAKSPCTHPCMTRPCRRVSGAVRFSGNSFTLWRA</sequence>
<feature type="compositionally biased region" description="Basic and acidic residues" evidence="1">
    <location>
        <begin position="1"/>
        <end position="14"/>
    </location>
</feature>
<evidence type="ECO:0000256" key="1">
    <source>
        <dbReference type="SAM" id="MobiDB-lite"/>
    </source>
</evidence>
<feature type="compositionally biased region" description="Polar residues" evidence="1">
    <location>
        <begin position="16"/>
        <end position="30"/>
    </location>
</feature>
<organism evidence="2 3">
    <name type="scientific">Batillaria attramentaria</name>
    <dbReference type="NCBI Taxonomy" id="370345"/>
    <lineage>
        <taxon>Eukaryota</taxon>
        <taxon>Metazoa</taxon>
        <taxon>Spiralia</taxon>
        <taxon>Lophotrochozoa</taxon>
        <taxon>Mollusca</taxon>
        <taxon>Gastropoda</taxon>
        <taxon>Caenogastropoda</taxon>
        <taxon>Sorbeoconcha</taxon>
        <taxon>Cerithioidea</taxon>
        <taxon>Batillariidae</taxon>
        <taxon>Batillaria</taxon>
    </lineage>
</organism>
<feature type="non-terminal residue" evidence="2">
    <location>
        <position position="67"/>
    </location>
</feature>
<evidence type="ECO:0000313" key="2">
    <source>
        <dbReference type="EMBL" id="KAK7493798.1"/>
    </source>
</evidence>
<evidence type="ECO:0000313" key="3">
    <source>
        <dbReference type="Proteomes" id="UP001519460"/>
    </source>
</evidence>
<accession>A0ABD0L3A2</accession>
<reference evidence="2 3" key="1">
    <citation type="journal article" date="2023" name="Sci. Data">
        <title>Genome assembly of the Korean intertidal mud-creeper Batillaria attramentaria.</title>
        <authorList>
            <person name="Patra A.K."/>
            <person name="Ho P.T."/>
            <person name="Jun S."/>
            <person name="Lee S.J."/>
            <person name="Kim Y."/>
            <person name="Won Y.J."/>
        </authorList>
    </citation>
    <scope>NUCLEOTIDE SEQUENCE [LARGE SCALE GENOMIC DNA]</scope>
    <source>
        <strain evidence="2">Wonlab-2016</strain>
    </source>
</reference>
<comment type="caution">
    <text evidence="2">The sequence shown here is derived from an EMBL/GenBank/DDBJ whole genome shotgun (WGS) entry which is preliminary data.</text>
</comment>
<proteinExistence type="predicted"/>
<dbReference type="AlphaFoldDB" id="A0ABD0L3A2"/>
<protein>
    <submittedName>
        <fullName evidence="2">Uncharacterized protein</fullName>
    </submittedName>
</protein>